<name>A0A1Y0IT54_9BACL</name>
<dbReference type="FunFam" id="2.30.38.10:FF:000001">
    <property type="entry name" value="Non-ribosomal peptide synthetase PvdI"/>
    <property type="match status" value="1"/>
</dbReference>
<evidence type="ECO:0000256" key="3">
    <source>
        <dbReference type="ARBA" id="ARBA00022450"/>
    </source>
</evidence>
<dbReference type="InterPro" id="IPR042099">
    <property type="entry name" value="ANL_N_sf"/>
</dbReference>
<dbReference type="FunFam" id="1.10.1200.10:FF:000016">
    <property type="entry name" value="Non-ribosomal peptide synthase"/>
    <property type="match status" value="1"/>
</dbReference>
<dbReference type="GO" id="GO:0071766">
    <property type="term" value="P:Actinobacterium-type cell wall biogenesis"/>
    <property type="evidence" value="ECO:0007669"/>
    <property type="project" value="UniProtKB-ARBA"/>
</dbReference>
<dbReference type="GO" id="GO:0005829">
    <property type="term" value="C:cytosol"/>
    <property type="evidence" value="ECO:0007669"/>
    <property type="project" value="TreeGrafter"/>
</dbReference>
<dbReference type="InterPro" id="IPR020845">
    <property type="entry name" value="AMP-binding_CS"/>
</dbReference>
<dbReference type="Pfam" id="PF00550">
    <property type="entry name" value="PP-binding"/>
    <property type="match status" value="2"/>
</dbReference>
<keyword evidence="4" id="KW-0597">Phosphoprotein</keyword>
<dbReference type="InterPro" id="IPR045851">
    <property type="entry name" value="AMP-bd_C_sf"/>
</dbReference>
<evidence type="ECO:0000256" key="5">
    <source>
        <dbReference type="ARBA" id="ARBA00022832"/>
    </source>
</evidence>
<evidence type="ECO:0000256" key="6">
    <source>
        <dbReference type="ARBA" id="ARBA00023098"/>
    </source>
</evidence>
<organism evidence="9 10">
    <name type="scientific">Tumebacillus avium</name>
    <dbReference type="NCBI Taxonomy" id="1903704"/>
    <lineage>
        <taxon>Bacteria</taxon>
        <taxon>Bacillati</taxon>
        <taxon>Bacillota</taxon>
        <taxon>Bacilli</taxon>
        <taxon>Bacillales</taxon>
        <taxon>Alicyclobacillaceae</taxon>
        <taxon>Tumebacillus</taxon>
    </lineage>
</organism>
<reference evidence="10" key="1">
    <citation type="submission" date="2017-05" db="EMBL/GenBank/DDBJ databases">
        <authorList>
            <person name="Sung H."/>
        </authorList>
    </citation>
    <scope>NUCLEOTIDE SEQUENCE [LARGE SCALE GENOMIC DNA]</scope>
    <source>
        <strain evidence="10">AR23208</strain>
    </source>
</reference>
<dbReference type="GO" id="GO:0008610">
    <property type="term" value="P:lipid biosynthetic process"/>
    <property type="evidence" value="ECO:0007669"/>
    <property type="project" value="InterPro"/>
</dbReference>
<dbReference type="SMART" id="SM00823">
    <property type="entry name" value="PKS_PP"/>
    <property type="match status" value="2"/>
</dbReference>
<feature type="domain" description="Carrier" evidence="8">
    <location>
        <begin position="612"/>
        <end position="689"/>
    </location>
</feature>
<evidence type="ECO:0000256" key="2">
    <source>
        <dbReference type="ARBA" id="ARBA00006432"/>
    </source>
</evidence>
<dbReference type="Proteomes" id="UP000195437">
    <property type="component" value="Chromosome"/>
</dbReference>
<dbReference type="InterPro" id="IPR010071">
    <property type="entry name" value="AA_adenyl_dom"/>
</dbReference>
<keyword evidence="3" id="KW-0596">Phosphopantetheine</keyword>
<keyword evidence="6" id="KW-0443">Lipid metabolism</keyword>
<dbReference type="Gene3D" id="3.30.300.30">
    <property type="match status" value="2"/>
</dbReference>
<dbReference type="FunFam" id="3.30.300.30:FF:000010">
    <property type="entry name" value="Enterobactin synthetase component F"/>
    <property type="match status" value="1"/>
</dbReference>
<dbReference type="CDD" id="cd05931">
    <property type="entry name" value="FAAL"/>
    <property type="match status" value="1"/>
</dbReference>
<dbReference type="GO" id="GO:0072330">
    <property type="term" value="P:monocarboxylic acid biosynthetic process"/>
    <property type="evidence" value="ECO:0007669"/>
    <property type="project" value="UniProtKB-ARBA"/>
</dbReference>
<dbReference type="KEGG" id="tum:CBW65_18000"/>
<dbReference type="Gene3D" id="3.40.50.12780">
    <property type="entry name" value="N-terminal domain of ligase-like"/>
    <property type="match status" value="1"/>
</dbReference>
<dbReference type="GO" id="GO:0031177">
    <property type="term" value="F:phosphopantetheine binding"/>
    <property type="evidence" value="ECO:0007669"/>
    <property type="project" value="InterPro"/>
</dbReference>
<dbReference type="PROSITE" id="PS00455">
    <property type="entry name" value="AMP_BINDING"/>
    <property type="match status" value="2"/>
</dbReference>
<comment type="cofactor">
    <cofactor evidence="1">
        <name>pantetheine 4'-phosphate</name>
        <dbReference type="ChEBI" id="CHEBI:47942"/>
    </cofactor>
</comment>
<feature type="compositionally biased region" description="Basic and acidic residues" evidence="7">
    <location>
        <begin position="1770"/>
        <end position="1789"/>
    </location>
</feature>
<protein>
    <recommendedName>
        <fullName evidence="8">Carrier domain-containing protein</fullName>
    </recommendedName>
</protein>
<dbReference type="PANTHER" id="PTHR45527">
    <property type="entry name" value="NONRIBOSOMAL PEPTIDE SYNTHETASE"/>
    <property type="match status" value="1"/>
</dbReference>
<dbReference type="Pfam" id="PF00668">
    <property type="entry name" value="Condensation"/>
    <property type="match status" value="1"/>
</dbReference>
<dbReference type="Gene3D" id="3.30.559.30">
    <property type="entry name" value="Nonribosomal peptide synthetase, condensation domain"/>
    <property type="match status" value="1"/>
</dbReference>
<dbReference type="SUPFAM" id="SSF52777">
    <property type="entry name" value="CoA-dependent acyltransferases"/>
    <property type="match status" value="2"/>
</dbReference>
<evidence type="ECO:0000256" key="1">
    <source>
        <dbReference type="ARBA" id="ARBA00001957"/>
    </source>
</evidence>
<feature type="domain" description="Carrier" evidence="8">
    <location>
        <begin position="1690"/>
        <end position="1765"/>
    </location>
</feature>
<evidence type="ECO:0000256" key="4">
    <source>
        <dbReference type="ARBA" id="ARBA00022553"/>
    </source>
</evidence>
<dbReference type="InterPro" id="IPR025110">
    <property type="entry name" value="AMP-bd_C"/>
</dbReference>
<dbReference type="Pfam" id="PF00501">
    <property type="entry name" value="AMP-binding"/>
    <property type="match status" value="2"/>
</dbReference>
<dbReference type="Pfam" id="PF13193">
    <property type="entry name" value="AMP-binding_C"/>
    <property type="match status" value="1"/>
</dbReference>
<dbReference type="SUPFAM" id="SSF56801">
    <property type="entry name" value="Acetyl-CoA synthetase-like"/>
    <property type="match status" value="2"/>
</dbReference>
<evidence type="ECO:0000313" key="9">
    <source>
        <dbReference type="EMBL" id="ARU62655.1"/>
    </source>
</evidence>
<gene>
    <name evidence="9" type="ORF">CBW65_18000</name>
</gene>
<dbReference type="PANTHER" id="PTHR45527:SF14">
    <property type="entry name" value="PLIPASTATIN SYNTHASE SUBUNIT B"/>
    <property type="match status" value="1"/>
</dbReference>
<dbReference type="FunFam" id="3.40.50.980:FF:000001">
    <property type="entry name" value="Non-ribosomal peptide synthetase"/>
    <property type="match status" value="1"/>
</dbReference>
<dbReference type="InterPro" id="IPR000873">
    <property type="entry name" value="AMP-dep_synth/lig_dom"/>
</dbReference>
<dbReference type="NCBIfam" id="TIGR01733">
    <property type="entry name" value="AA-adenyl-dom"/>
    <property type="match status" value="1"/>
</dbReference>
<dbReference type="OrthoDB" id="9765680at2"/>
<dbReference type="GO" id="GO:0043041">
    <property type="term" value="P:amino acid activation for nonribosomal peptide biosynthetic process"/>
    <property type="evidence" value="ECO:0007669"/>
    <property type="project" value="TreeGrafter"/>
</dbReference>
<dbReference type="EMBL" id="CP021434">
    <property type="protein sequence ID" value="ARU62655.1"/>
    <property type="molecule type" value="Genomic_DNA"/>
</dbReference>
<accession>A0A1Y0IT54</accession>
<proteinExistence type="inferred from homology"/>
<dbReference type="Gene3D" id="3.40.50.980">
    <property type="match status" value="2"/>
</dbReference>
<evidence type="ECO:0000313" key="10">
    <source>
        <dbReference type="Proteomes" id="UP000195437"/>
    </source>
</evidence>
<dbReference type="InterPro" id="IPR009081">
    <property type="entry name" value="PP-bd_ACP"/>
</dbReference>
<dbReference type="GO" id="GO:0003824">
    <property type="term" value="F:catalytic activity"/>
    <property type="evidence" value="ECO:0007669"/>
    <property type="project" value="InterPro"/>
</dbReference>
<dbReference type="Pfam" id="PF23024">
    <property type="entry name" value="AMP-dom_DIP2-like"/>
    <property type="match status" value="1"/>
</dbReference>
<evidence type="ECO:0000259" key="8">
    <source>
        <dbReference type="PROSITE" id="PS50075"/>
    </source>
</evidence>
<keyword evidence="10" id="KW-1185">Reference proteome</keyword>
<dbReference type="InterPro" id="IPR036736">
    <property type="entry name" value="ACP-like_sf"/>
</dbReference>
<dbReference type="Gene3D" id="3.30.559.10">
    <property type="entry name" value="Chloramphenicol acetyltransferase-like domain"/>
    <property type="match status" value="1"/>
</dbReference>
<dbReference type="CDD" id="cd19531">
    <property type="entry name" value="LCL_NRPS-like"/>
    <property type="match status" value="1"/>
</dbReference>
<dbReference type="SUPFAM" id="SSF47336">
    <property type="entry name" value="ACP-like"/>
    <property type="match status" value="2"/>
</dbReference>
<dbReference type="InterPro" id="IPR020806">
    <property type="entry name" value="PKS_PP-bd"/>
</dbReference>
<dbReference type="InterPro" id="IPR001242">
    <property type="entry name" value="Condensation_dom"/>
</dbReference>
<dbReference type="Gene3D" id="2.30.38.10">
    <property type="entry name" value="Luciferase, Domain 3"/>
    <property type="match status" value="1"/>
</dbReference>
<evidence type="ECO:0000256" key="7">
    <source>
        <dbReference type="SAM" id="MobiDB-lite"/>
    </source>
</evidence>
<dbReference type="PROSITE" id="PS50075">
    <property type="entry name" value="CARRIER"/>
    <property type="match status" value="2"/>
</dbReference>
<dbReference type="InterPro" id="IPR023213">
    <property type="entry name" value="CAT-like_dom_sf"/>
</dbReference>
<dbReference type="GO" id="GO:0044550">
    <property type="term" value="P:secondary metabolite biosynthetic process"/>
    <property type="evidence" value="ECO:0007669"/>
    <property type="project" value="UniProtKB-ARBA"/>
</dbReference>
<dbReference type="InterPro" id="IPR040097">
    <property type="entry name" value="FAAL/FAAC"/>
</dbReference>
<feature type="region of interest" description="Disordered" evidence="7">
    <location>
        <begin position="1767"/>
        <end position="1800"/>
    </location>
</feature>
<dbReference type="FunFam" id="3.40.50.12780:FF:000012">
    <property type="entry name" value="Non-ribosomal peptide synthetase"/>
    <property type="match status" value="1"/>
</dbReference>
<dbReference type="Gene3D" id="1.10.1200.10">
    <property type="entry name" value="ACP-like"/>
    <property type="match status" value="2"/>
</dbReference>
<dbReference type="FunFam" id="3.40.50.12780:FF:000013">
    <property type="entry name" value="Long-chain-fatty-acid--AMP ligase FadD32"/>
    <property type="match status" value="1"/>
</dbReference>
<sequence>MDGGRKNMADTSTMFHTLVDLLRWRAVEQPEQLAYTFLLEDGEQAAYTYQEIDRKARALGAALQGMGAAGERALLLYQPGMEYLVAFFGCLYGGVQAVPAYPPRQNGNLDRLQAVVSDASARFALTTSGILPGIAKRFADTPGLSELKWVETDTLPADLSSNWVEPVIGKDSLAFLQYTSGSTSAPKGVMLSHGNLLHNLALIHERFGITKETEGVVWLPPYHDMGLIGGILQPLYGGYHMSLMAPVSFITKPLRWLEAISRTGATLGGGPNFAYELCVQKITPEQRDTLDLSKWENAFTGAEPVRHETLQKFAEYFAPAGFRKEAFYPCYGLAEGTLFVSGGVKQELPVVRDFDGESLEQNKVVLLETADDTTRTLVSSGRVALCEQNIAIVNTETMERAAEHEVGEIWVSGPSVAQGYWNRPQQTEETFGAYLEVEEAGPFLRTGDLGFLHDGELYVTGRLKDLIIIRGRNHYPQDIEFTVGECHPAVAAGVGAAVAVEIEGEERLVIVQEIERAHRKSNLEEVTTSIRQAVAKHHELQVYAVVLIKPASIPKTSSGKIQRHLCKERFLHGGLEVLLQSSLDGRTAKGDGQETEAAELNGEQLLAIAAEDRQAALEAYLLEKAAGVLKIHSKQLSTDQSLNAVGLDSLMAVELKNEVEEGFGVVLPLARLLDGPSVSELAEVVLAQVENTEPAQEATELPDLAESNQLSYGQRALWFMQRLAPESTAYNIARAVRIPGELDVAALKRSFEVLLRRHPQLRMNFVMQDGEPVQKAQEYNVAYFVVEDASSASEAEVTARLASYANRPFDLEQDSLMRVYLLQRSEQEHVLLLVMHHIIVDFWSLAVLVKELRELYPQLKRGDLVEIEVEQPQPDSYRSHAARQAAMLAGANGDASLAYWKQQLGGTLPVLNLPTDRPRPPVQTYNGASHSFRVAGVVTRKLKELAQANGATLYMALLAAYQVLLHRYTGQDDILVGSPTAGRSSAKDAQTVGYFVNPVVLRGDLSDLPSFREFLQQVRGTVLSALDHQEYPLPLLVEKLAPKRDLSYPPLFQAMFVLQKSHLDNDGLTAMAVQDAGVRVDGELPLEGYPLPQQMAQFDLTLTMTEHDGELLAAFEYNTDLFDAATMERMSGHMAQLLGGLTEAPERSVSELPMLTASEREQVLYGWNDFDADFTLELAVHQRFEQQAERTPHAIAVAFEEQSLTYAQLNQRANQLAHHLRSYGVGPEVLVGLCVERSLETIIGVLGILKAGGAYVPLDPTYPPERIAYVMEDAKAPVLLTQEKYLPTLPEQAAKVIALDSDWDNIAQESTANPDSGAASDNLAYVIYTSGSTGLPKGVLIEHRNVVRLIDATEHWFHFDEKDVWTLFHSYAFDFSVWEIWGALLYGGKLVVVPYGSSRDPQAFYELLVKERVTVLNQTPSAFRQLLAAEEARGVSGDLALRYVIFGGEALDLPSLKPWYQRHGEQTVLVNMYGITETTVHVTYRALTLQDVESATGSVIGGPIPDLQVYLLDGQGQPVPIGVPGEMYVGGAGLARGYLNRDELTAERFIQNPFGPGRLYKSGDLARFQPDGQLQYLGRIDHQVKVRGFRIELGEIEAALEQHPSVREALVLAREDEPGEKRLVAYFVARETLTGGDLRTHLKDRLPEYMVPSAFLQLDAFPLTGNGKIDRRALPAPESGRRDVSTQYAAPKNELQRQLAEVWQEALGVEQVGIYDNFFDLGGHSLSLAKAHHLIQEKLLRKFSIVEMFKHPTIDALAGFLHGDAAEAEPQQKAEQLRDKANRKKEALNRQKQFRKDRRK</sequence>
<keyword evidence="5" id="KW-0276">Fatty acid metabolism</keyword>
<dbReference type="FunFam" id="3.40.50.980:FF:000002">
    <property type="entry name" value="Enterobactin synthetase component F"/>
    <property type="match status" value="1"/>
</dbReference>
<dbReference type="CDD" id="cd17643">
    <property type="entry name" value="A_NRPS_Cytc1-like"/>
    <property type="match status" value="1"/>
</dbReference>
<dbReference type="GO" id="GO:0006631">
    <property type="term" value="P:fatty acid metabolic process"/>
    <property type="evidence" value="ECO:0007669"/>
    <property type="project" value="UniProtKB-KW"/>
</dbReference>
<comment type="similarity">
    <text evidence="2">Belongs to the ATP-dependent AMP-binding enzyme family.</text>
</comment>